<dbReference type="Gene3D" id="2.30.40.10">
    <property type="entry name" value="Urease, subunit C, domain 1"/>
    <property type="match status" value="1"/>
</dbReference>
<dbReference type="InterPro" id="IPR032466">
    <property type="entry name" value="Metal_Hydrolase"/>
</dbReference>
<name>A0A7Z0EJ01_9ACTN</name>
<keyword evidence="3" id="KW-1185">Reference proteome</keyword>
<dbReference type="RefSeq" id="WP_179820986.1">
    <property type="nucleotide sequence ID" value="NZ_JACCFS010000001.1"/>
</dbReference>
<sequence length="399" mass="42230">MSLQYRTTVYRDVRPMGGAPVDLVVVDGRIAQTPLGEAHVVDCGGRIALPTLVDAHIHPDKTTWGEPWVTRRPAQGIADLARQDADLFRALDTPVEERAGRLMAHAVAQGTRAMRAHADVAPDFGLAGVAALGEVRARLAHALDVQIVAFPQHGVRRAPGTEALLDEAARTGAVDLVGGIDPGTFDDDPQGQLDLVFGIADLHGVGVDIHLHDRGEPGLTAIRGIIERTRALDMGGRVTVSHAFRVPEDTGEALRRLADDLADAGVGLTTVAPSPRSVLPTDVLLERGVRVGLGSDGVRDSWSPFGNADMLHRAHLLARCRGARLDEDLSAAYLTAAHDGADLLGLPRADFTRGAPADFLLVEGECLPQIVVDVPDRWAVVRAGHVVARGGAMVEAHGA</sequence>
<evidence type="ECO:0000313" key="2">
    <source>
        <dbReference type="EMBL" id="NYJ32990.1"/>
    </source>
</evidence>
<dbReference type="NCBIfam" id="NF004636">
    <property type="entry name" value="PRK05985.1"/>
    <property type="match status" value="1"/>
</dbReference>
<dbReference type="EMBL" id="JACCFS010000001">
    <property type="protein sequence ID" value="NYJ32990.1"/>
    <property type="molecule type" value="Genomic_DNA"/>
</dbReference>
<dbReference type="InterPro" id="IPR052349">
    <property type="entry name" value="Metallo-hydrolase_Enzymes"/>
</dbReference>
<dbReference type="GO" id="GO:0016814">
    <property type="term" value="F:hydrolase activity, acting on carbon-nitrogen (but not peptide) bonds, in cyclic amidines"/>
    <property type="evidence" value="ECO:0007669"/>
    <property type="project" value="TreeGrafter"/>
</dbReference>
<keyword evidence="2" id="KW-0378">Hydrolase</keyword>
<dbReference type="InterPro" id="IPR013108">
    <property type="entry name" value="Amidohydro_3"/>
</dbReference>
<feature type="domain" description="Amidohydrolase 3" evidence="1">
    <location>
        <begin position="40"/>
        <end position="387"/>
    </location>
</feature>
<gene>
    <name evidence="2" type="ORF">HNR10_000871</name>
</gene>
<dbReference type="AlphaFoldDB" id="A0A7Z0EJ01"/>
<dbReference type="PANTHER" id="PTHR32027:SF9">
    <property type="entry name" value="BLL3847 PROTEIN"/>
    <property type="match status" value="1"/>
</dbReference>
<dbReference type="SUPFAM" id="SSF51338">
    <property type="entry name" value="Composite domain of metallo-dependent hydrolases"/>
    <property type="match status" value="1"/>
</dbReference>
<evidence type="ECO:0000259" key="1">
    <source>
        <dbReference type="Pfam" id="PF07969"/>
    </source>
</evidence>
<dbReference type="SUPFAM" id="SSF51556">
    <property type="entry name" value="Metallo-dependent hydrolases"/>
    <property type="match status" value="1"/>
</dbReference>
<dbReference type="InterPro" id="IPR011059">
    <property type="entry name" value="Metal-dep_hydrolase_composite"/>
</dbReference>
<reference evidence="2 3" key="1">
    <citation type="submission" date="2020-07" db="EMBL/GenBank/DDBJ databases">
        <title>Sequencing the genomes of 1000 actinobacteria strains.</title>
        <authorList>
            <person name="Klenk H.-P."/>
        </authorList>
    </citation>
    <scope>NUCLEOTIDE SEQUENCE [LARGE SCALE GENOMIC DNA]</scope>
    <source>
        <strain evidence="2 3">DSM 44442</strain>
    </source>
</reference>
<dbReference type="PANTHER" id="PTHR32027">
    <property type="entry name" value="CYTOSINE DEAMINASE"/>
    <property type="match status" value="1"/>
</dbReference>
<evidence type="ECO:0000313" key="3">
    <source>
        <dbReference type="Proteomes" id="UP000572051"/>
    </source>
</evidence>
<dbReference type="Gene3D" id="3.20.20.140">
    <property type="entry name" value="Metal-dependent hydrolases"/>
    <property type="match status" value="1"/>
</dbReference>
<dbReference type="Proteomes" id="UP000572051">
    <property type="component" value="Unassembled WGS sequence"/>
</dbReference>
<protein>
    <submittedName>
        <fullName evidence="2">Cytosine/adenosine deaminase-related metal-dependent hydrolase</fullName>
    </submittedName>
</protein>
<proteinExistence type="predicted"/>
<comment type="caution">
    <text evidence="2">The sequence shown here is derived from an EMBL/GenBank/DDBJ whole genome shotgun (WGS) entry which is preliminary data.</text>
</comment>
<dbReference type="Pfam" id="PF07969">
    <property type="entry name" value="Amidohydro_3"/>
    <property type="match status" value="1"/>
</dbReference>
<dbReference type="CDD" id="cd01293">
    <property type="entry name" value="Bact_CD"/>
    <property type="match status" value="1"/>
</dbReference>
<organism evidence="2 3">
    <name type="scientific">Nocardiopsis aegyptia</name>
    <dbReference type="NCBI Taxonomy" id="220378"/>
    <lineage>
        <taxon>Bacteria</taxon>
        <taxon>Bacillati</taxon>
        <taxon>Actinomycetota</taxon>
        <taxon>Actinomycetes</taxon>
        <taxon>Streptosporangiales</taxon>
        <taxon>Nocardiopsidaceae</taxon>
        <taxon>Nocardiopsis</taxon>
    </lineage>
</organism>
<accession>A0A7Z0EJ01</accession>